<accession>A0A173H041</accession>
<dbReference type="Proteomes" id="UP000035651">
    <property type="component" value="Plasmid pPF72-1"/>
</dbReference>
<keyword evidence="1" id="KW-1133">Transmembrane helix</keyword>
<keyword evidence="1" id="KW-0472">Membrane</keyword>
<keyword evidence="3" id="KW-1185">Reference proteome</keyword>
<dbReference type="KEGG" id="pfg:AB870_26130"/>
<organism evidence="2 3">
    <name type="scientific">Pandoraea faecigallinarum</name>
    <dbReference type="NCBI Taxonomy" id="656179"/>
    <lineage>
        <taxon>Bacteria</taxon>
        <taxon>Pseudomonadati</taxon>
        <taxon>Pseudomonadota</taxon>
        <taxon>Betaproteobacteria</taxon>
        <taxon>Burkholderiales</taxon>
        <taxon>Burkholderiaceae</taxon>
        <taxon>Pandoraea</taxon>
    </lineage>
</organism>
<gene>
    <name evidence="2" type="ORF">AB870_26130</name>
</gene>
<geneLocation type="plasmid" evidence="2 3">
    <name>pPF72-1</name>
</geneLocation>
<feature type="transmembrane region" description="Helical" evidence="1">
    <location>
        <begin position="39"/>
        <end position="61"/>
    </location>
</feature>
<proteinExistence type="predicted"/>
<keyword evidence="1" id="KW-0812">Transmembrane</keyword>
<keyword evidence="2" id="KW-0614">Plasmid</keyword>
<evidence type="ECO:0000256" key="1">
    <source>
        <dbReference type="SAM" id="Phobius"/>
    </source>
</evidence>
<name>A0A173H041_9BURK</name>
<protein>
    <submittedName>
        <fullName evidence="2">Uncharacterized protein</fullName>
    </submittedName>
</protein>
<reference evidence="2" key="1">
    <citation type="submission" date="2016-06" db="EMBL/GenBank/DDBJ databases">
        <title>Complete Genome Sequence of Pandoraea faecigallinarum DSM-23572.</title>
        <authorList>
            <person name="Yong D."/>
            <person name="Ee R."/>
            <person name="Lim Y.-L."/>
            <person name="Yin W.-F."/>
            <person name="Chan K.-G."/>
        </authorList>
    </citation>
    <scope>NUCLEOTIDE SEQUENCE</scope>
    <source>
        <strain evidence="2">DSM 23572</strain>
        <plasmid evidence="2">pPF72-1</plasmid>
    </source>
</reference>
<sequence length="72" mass="8174">MSSVCMRRIEPMAACPSRDVTMWNLLYHVAREVWTVLRFFAFLADGLFEGLRLALLGYVLFLTLRSAVPPPG</sequence>
<evidence type="ECO:0000313" key="2">
    <source>
        <dbReference type="EMBL" id="ANI21809.2"/>
    </source>
</evidence>
<dbReference type="AlphaFoldDB" id="A0A173H041"/>
<dbReference type="EMBL" id="CP011808">
    <property type="protein sequence ID" value="ANI21809.2"/>
    <property type="molecule type" value="Genomic_DNA"/>
</dbReference>
<evidence type="ECO:0000313" key="3">
    <source>
        <dbReference type="Proteomes" id="UP000035651"/>
    </source>
</evidence>